<keyword evidence="2 4" id="KW-0813">Transport</keyword>
<dbReference type="InterPro" id="IPR000225">
    <property type="entry name" value="Armadillo"/>
</dbReference>
<evidence type="ECO:0000313" key="7">
    <source>
        <dbReference type="EMBL" id="TMS38034.1"/>
    </source>
</evidence>
<protein>
    <recommendedName>
        <fullName evidence="6">IBB domain-containing protein</fullName>
    </recommendedName>
</protein>
<evidence type="ECO:0000256" key="1">
    <source>
        <dbReference type="ARBA" id="ARBA00010394"/>
    </source>
</evidence>
<feature type="region of interest" description="Disordered" evidence="5">
    <location>
        <begin position="1"/>
        <end position="50"/>
    </location>
</feature>
<organism evidence="7 8">
    <name type="scientific">Steinernema carpocapsae</name>
    <name type="common">Entomopathogenic nematode</name>
    <dbReference type="NCBI Taxonomy" id="34508"/>
    <lineage>
        <taxon>Eukaryota</taxon>
        <taxon>Metazoa</taxon>
        <taxon>Ecdysozoa</taxon>
        <taxon>Nematoda</taxon>
        <taxon>Chromadorea</taxon>
        <taxon>Rhabditida</taxon>
        <taxon>Tylenchina</taxon>
        <taxon>Panagrolaimomorpha</taxon>
        <taxon>Strongyloidoidea</taxon>
        <taxon>Steinernematidae</taxon>
        <taxon>Steinernema</taxon>
    </lineage>
</organism>
<gene>
    <name evidence="7" type="ORF">L596_004848</name>
</gene>
<dbReference type="InterPro" id="IPR011989">
    <property type="entry name" value="ARM-like"/>
</dbReference>
<evidence type="ECO:0000256" key="2">
    <source>
        <dbReference type="ARBA" id="ARBA00022448"/>
    </source>
</evidence>
<dbReference type="InterPro" id="IPR016024">
    <property type="entry name" value="ARM-type_fold"/>
</dbReference>
<reference evidence="7 8" key="2">
    <citation type="journal article" date="2019" name="G3 (Bethesda)">
        <title>Hybrid Assembly of the Genome of the Entomopathogenic Nematode Steinernema carpocapsae Identifies the X-Chromosome.</title>
        <authorList>
            <person name="Serra L."/>
            <person name="Macchietto M."/>
            <person name="Macias-Munoz A."/>
            <person name="McGill C.J."/>
            <person name="Rodriguez I.M."/>
            <person name="Rodriguez B."/>
            <person name="Murad R."/>
            <person name="Mortazavi A."/>
        </authorList>
    </citation>
    <scope>NUCLEOTIDE SEQUENCE [LARGE SCALE GENOMIC DNA]</scope>
    <source>
        <strain evidence="7 8">ALL</strain>
    </source>
</reference>
<evidence type="ECO:0000256" key="4">
    <source>
        <dbReference type="PROSITE-ProRule" id="PRU00561"/>
    </source>
</evidence>
<dbReference type="AlphaFoldDB" id="A0A4U8UY51"/>
<dbReference type="EMBL" id="AZBU02000001">
    <property type="protein sequence ID" value="TMS38034.1"/>
    <property type="molecule type" value="Genomic_DNA"/>
</dbReference>
<dbReference type="GO" id="GO:0006606">
    <property type="term" value="P:protein import into nucleus"/>
    <property type="evidence" value="ECO:0007669"/>
    <property type="project" value="InterPro"/>
</dbReference>
<comment type="similarity">
    <text evidence="1">Belongs to the importin alpha family.</text>
</comment>
<dbReference type="STRING" id="34508.A0A4U8UY51"/>
<dbReference type="PROSITE" id="PS51214">
    <property type="entry name" value="IBB"/>
    <property type="match status" value="1"/>
</dbReference>
<feature type="domain" description="IBB" evidence="6">
    <location>
        <begin position="3"/>
        <end position="65"/>
    </location>
</feature>
<feature type="compositionally biased region" description="Polar residues" evidence="5">
    <location>
        <begin position="1"/>
        <end position="10"/>
    </location>
</feature>
<sequence length="396" mass="44562">MSSLQDNNSRAGARDESDRSKMYKNAGKAEDNRRRRTECSVEIRKQKRGDATMKRRNLIIDEYDTGDESQTESVEQKANWSLKEVLECLTNNPSMPQLQIAFESLRRQLSKDKNPPIEEVIRLNLVEAMVRGLSVQDKKVQFESAWGLTNVVSGTTEQTMHAVQKGCVLPLLELSVSKDLKLAEQAVWALANITGEGPQFRDAVLEQRGLEVILLLTQKVSDLKLEFVRTLAWWYSNLCRHKKTCPGVEVLRQIASGINILIQYDDDEVQRDCCWALTYLTDGPDDVMLAAHQAGVVKQVIKFLADMLPKKLTQCIVPAIRVLGNFTSGADELTQVIVDSGVLETHIHELMKTRTPSVLKEVTWLLSNIFAGTPAQITFFNMVFAVPDAAACIRWE</sequence>
<dbReference type="SMART" id="SM00185">
    <property type="entry name" value="ARM"/>
    <property type="match status" value="5"/>
</dbReference>
<dbReference type="PANTHER" id="PTHR23316">
    <property type="entry name" value="IMPORTIN ALPHA"/>
    <property type="match status" value="1"/>
</dbReference>
<feature type="compositionally biased region" description="Basic and acidic residues" evidence="5">
    <location>
        <begin position="12"/>
        <end position="50"/>
    </location>
</feature>
<proteinExistence type="inferred from homology"/>
<dbReference type="GO" id="GO:0061608">
    <property type="term" value="F:nuclear import signal receptor activity"/>
    <property type="evidence" value="ECO:0007669"/>
    <property type="project" value="InterPro"/>
</dbReference>
<dbReference type="InterPro" id="IPR036975">
    <property type="entry name" value="Importin-a_IBB_sf"/>
</dbReference>
<reference evidence="7 8" key="1">
    <citation type="journal article" date="2015" name="Genome Biol.">
        <title>Comparative genomics of Steinernema reveals deeply conserved gene regulatory networks.</title>
        <authorList>
            <person name="Dillman A.R."/>
            <person name="Macchietto M."/>
            <person name="Porter C.F."/>
            <person name="Rogers A."/>
            <person name="Williams B."/>
            <person name="Antoshechkin I."/>
            <person name="Lee M.M."/>
            <person name="Goodwin Z."/>
            <person name="Lu X."/>
            <person name="Lewis E.E."/>
            <person name="Goodrich-Blair H."/>
            <person name="Stock S.P."/>
            <person name="Adams B.J."/>
            <person name="Sternberg P.W."/>
            <person name="Mortazavi A."/>
        </authorList>
    </citation>
    <scope>NUCLEOTIDE SEQUENCE [LARGE SCALE GENOMIC DNA]</scope>
    <source>
        <strain evidence="7 8">ALL</strain>
    </source>
</reference>
<accession>A0A4U8UY51</accession>
<dbReference type="Pfam" id="PF00514">
    <property type="entry name" value="Arm"/>
    <property type="match status" value="2"/>
</dbReference>
<evidence type="ECO:0000256" key="3">
    <source>
        <dbReference type="ARBA" id="ARBA00022927"/>
    </source>
</evidence>
<evidence type="ECO:0000259" key="6">
    <source>
        <dbReference type="PROSITE" id="PS51214"/>
    </source>
</evidence>
<dbReference type="Pfam" id="PF01749">
    <property type="entry name" value="IBB"/>
    <property type="match status" value="1"/>
</dbReference>
<name>A0A4U8UY51_STECR</name>
<dbReference type="Gene3D" id="1.20.5.690">
    <property type="entry name" value="Importin-alpha, importin-beta-binding domain"/>
    <property type="match status" value="1"/>
</dbReference>
<evidence type="ECO:0000256" key="5">
    <source>
        <dbReference type="SAM" id="MobiDB-lite"/>
    </source>
</evidence>
<comment type="caution">
    <text evidence="7">The sequence shown here is derived from an EMBL/GenBank/DDBJ whole genome shotgun (WGS) entry which is preliminary data.</text>
</comment>
<dbReference type="OrthoDB" id="29145at2759"/>
<keyword evidence="8" id="KW-1185">Reference proteome</keyword>
<evidence type="ECO:0000313" key="8">
    <source>
        <dbReference type="Proteomes" id="UP000298663"/>
    </source>
</evidence>
<dbReference type="Gene3D" id="1.25.10.10">
    <property type="entry name" value="Leucine-rich Repeat Variant"/>
    <property type="match status" value="1"/>
</dbReference>
<dbReference type="InterPro" id="IPR002652">
    <property type="entry name" value="Importin-a_IBB"/>
</dbReference>
<dbReference type="SUPFAM" id="SSF48371">
    <property type="entry name" value="ARM repeat"/>
    <property type="match status" value="1"/>
</dbReference>
<dbReference type="Proteomes" id="UP000298663">
    <property type="component" value="Unassembled WGS sequence"/>
</dbReference>
<keyword evidence="3" id="KW-0653">Protein transport</keyword>